<accession>A0A0F9ZH31</accession>
<dbReference type="AlphaFoldDB" id="A0A0F9ZH31"/>
<dbReference type="EMBL" id="JPQZ01000002">
    <property type="protein sequence ID" value="KKO76579.1"/>
    <property type="molecule type" value="Genomic_DNA"/>
</dbReference>
<dbReference type="OrthoDB" id="2189011at2759"/>
<dbReference type="Pfam" id="PF17029">
    <property type="entry name" value="DUF5100"/>
    <property type="match status" value="1"/>
</dbReference>
<dbReference type="GeneID" id="36319362"/>
<organism evidence="1 2">
    <name type="scientific">Vairimorpha ceranae</name>
    <dbReference type="NCBI Taxonomy" id="40302"/>
    <lineage>
        <taxon>Eukaryota</taxon>
        <taxon>Fungi</taxon>
        <taxon>Fungi incertae sedis</taxon>
        <taxon>Microsporidia</taxon>
        <taxon>Nosematidae</taxon>
        <taxon>Vairimorpha</taxon>
    </lineage>
</organism>
<dbReference type="VEuPathDB" id="MicrosporidiaDB:G9O61_00g006540"/>
<name>A0A0F9ZH31_9MICR</name>
<dbReference type="VEuPathDB" id="MicrosporidiaDB:AAJ76_2000132659"/>
<proteinExistence type="predicted"/>
<sequence length="126" mass="14810">MDNHEKIWKLRKACGFNVDKLNAIIENFLPLENHFLNIDENLKTFCYVPNEANFQLPNIFLKTSLTSACTKYLQSNVEKNDYSKTIDLIIDELEVLREDFDFLEIESHENIAENTLSSIYKKRYGL</sequence>
<protein>
    <submittedName>
        <fullName evidence="1">Uncharacterized protein</fullName>
    </submittedName>
</protein>
<reference evidence="1 2" key="1">
    <citation type="journal article" date="2015" name="Environ. Microbiol.">
        <title>Genome analyses suggest the presence of polyploidy and recent human-driven expansions in eight global populations of the honeybee pathogen Nosema ceranae.</title>
        <authorList>
            <person name="Pelin A."/>
            <person name="Selman M."/>
            <person name="Aris-Brosou S."/>
            <person name="Farinelli L."/>
            <person name="Corradi N."/>
        </authorList>
    </citation>
    <scope>NUCLEOTIDE SEQUENCE [LARGE SCALE GENOMIC DNA]</scope>
    <source>
        <strain evidence="1 2">PA08 1199</strain>
    </source>
</reference>
<evidence type="ECO:0000313" key="2">
    <source>
        <dbReference type="Proteomes" id="UP000034350"/>
    </source>
</evidence>
<gene>
    <name evidence="1" type="ORF">AAJ76_2000132659</name>
</gene>
<dbReference type="InterPro" id="IPR031495">
    <property type="entry name" value="DUF5100"/>
</dbReference>
<comment type="caution">
    <text evidence="1">The sequence shown here is derived from an EMBL/GenBank/DDBJ whole genome shotgun (WGS) entry which is preliminary data.</text>
</comment>
<evidence type="ECO:0000313" key="1">
    <source>
        <dbReference type="EMBL" id="KKO76579.1"/>
    </source>
</evidence>
<dbReference type="Proteomes" id="UP000034350">
    <property type="component" value="Unassembled WGS sequence"/>
</dbReference>
<dbReference type="RefSeq" id="XP_024332321.1">
    <property type="nucleotide sequence ID" value="XM_024474441.1"/>
</dbReference>
<keyword evidence="2" id="KW-1185">Reference proteome</keyword>